<gene>
    <name evidence="1" type="ORF">OCU04_004286</name>
</gene>
<dbReference type="OrthoDB" id="3520941at2759"/>
<proteinExistence type="predicted"/>
<dbReference type="EMBL" id="JAPEIS010000004">
    <property type="protein sequence ID" value="KAJ8066901.1"/>
    <property type="molecule type" value="Genomic_DNA"/>
</dbReference>
<evidence type="ECO:0000313" key="1">
    <source>
        <dbReference type="EMBL" id="KAJ8066901.1"/>
    </source>
</evidence>
<dbReference type="Proteomes" id="UP001152300">
    <property type="component" value="Unassembled WGS sequence"/>
</dbReference>
<protein>
    <submittedName>
        <fullName evidence="1">Uncharacterized protein</fullName>
    </submittedName>
</protein>
<name>A0A9X0DKG6_9HELO</name>
<sequence>MSLAYFMDITPDKLTTNKNGAQFYSFGNDHYYYLNPDGSQLYACGSWKLRINTIGYRIWIPQQREFAYEPAEMRTRFIFNRTHHVIYRETRECLRDIGAPSLGRLIVRFRRGVMESCLQNLEERGDSARESQHFHGLDIDLDDWEWKAGKGYERWLLEERKRLEDGGLYSEYNVWVDTELERVRRDMGYEMGKESTKVEGVKEEPMKQEAIEEENTKQQFIKNDIVKQEDIIKQENTTEQDSIEKEVTEPMFIKKEIIEDEFFNSET</sequence>
<reference evidence="1" key="1">
    <citation type="submission" date="2022-11" db="EMBL/GenBank/DDBJ databases">
        <title>Genome Resource of Sclerotinia nivalis Strain SnTB1, a Plant Pathogen Isolated from American Ginseng.</title>
        <authorList>
            <person name="Fan S."/>
        </authorList>
    </citation>
    <scope>NUCLEOTIDE SEQUENCE</scope>
    <source>
        <strain evidence="1">SnTB1</strain>
    </source>
</reference>
<keyword evidence="2" id="KW-1185">Reference proteome</keyword>
<dbReference type="AlphaFoldDB" id="A0A9X0DKG6"/>
<evidence type="ECO:0000313" key="2">
    <source>
        <dbReference type="Proteomes" id="UP001152300"/>
    </source>
</evidence>
<accession>A0A9X0DKG6</accession>
<comment type="caution">
    <text evidence="1">The sequence shown here is derived from an EMBL/GenBank/DDBJ whole genome shotgun (WGS) entry which is preliminary data.</text>
</comment>
<organism evidence="1 2">
    <name type="scientific">Sclerotinia nivalis</name>
    <dbReference type="NCBI Taxonomy" id="352851"/>
    <lineage>
        <taxon>Eukaryota</taxon>
        <taxon>Fungi</taxon>
        <taxon>Dikarya</taxon>
        <taxon>Ascomycota</taxon>
        <taxon>Pezizomycotina</taxon>
        <taxon>Leotiomycetes</taxon>
        <taxon>Helotiales</taxon>
        <taxon>Sclerotiniaceae</taxon>
        <taxon>Sclerotinia</taxon>
    </lineage>
</organism>